<dbReference type="Pfam" id="PF03476">
    <property type="entry name" value="MOSC_N"/>
    <property type="match status" value="1"/>
</dbReference>
<sequence>MTAPADFDLQATIARLFVYPIKSCAGVDLPEALLTETGLEFDRAWMVVDAAGEFVTQRQLPRMALIRPQMKHSEMVLRAPGMLALHIAFDRVEQPVRVRVWKDEVAAYDMGDIAAQWFSDFLAQPGRPLKLRLVRFDPEQKRLSNMKWTGGIEAQNQFSDGYPLLVASEGSLAELNARLAAQGHAPVGIERFRPNIVLAGIEAHDEDRVEMLHVGAGETEAQLQPVKPCTRCPIPDIDPATAESSAEVGNALRTYRQDARVDGAITFGMNCIVREGVEQWLKVGQPVAANYRFD</sequence>
<accession>A0ABU1NLM8</accession>
<name>A0ABU1NLM8_9BURK</name>
<dbReference type="InterPro" id="IPR005302">
    <property type="entry name" value="MoCF_Sase_C"/>
</dbReference>
<gene>
    <name evidence="2" type="ORF">J2739_004579</name>
</gene>
<dbReference type="PROSITE" id="PS51340">
    <property type="entry name" value="MOSC"/>
    <property type="match status" value="1"/>
</dbReference>
<dbReference type="EMBL" id="JAVDRF010000012">
    <property type="protein sequence ID" value="MDR6538786.1"/>
    <property type="molecule type" value="Genomic_DNA"/>
</dbReference>
<evidence type="ECO:0000313" key="3">
    <source>
        <dbReference type="Proteomes" id="UP001184230"/>
    </source>
</evidence>
<dbReference type="InterPro" id="IPR011037">
    <property type="entry name" value="Pyrv_Knase-like_insert_dom_sf"/>
</dbReference>
<proteinExistence type="predicted"/>
<dbReference type="SUPFAM" id="SSF141673">
    <property type="entry name" value="MOSC N-terminal domain-like"/>
    <property type="match status" value="1"/>
</dbReference>
<evidence type="ECO:0000259" key="1">
    <source>
        <dbReference type="PROSITE" id="PS51340"/>
    </source>
</evidence>
<dbReference type="RefSeq" id="WP_309905909.1">
    <property type="nucleotide sequence ID" value="NZ_JAVDRF010000012.1"/>
</dbReference>
<comment type="caution">
    <text evidence="2">The sequence shown here is derived from an EMBL/GenBank/DDBJ whole genome shotgun (WGS) entry which is preliminary data.</text>
</comment>
<dbReference type="Pfam" id="PF03473">
    <property type="entry name" value="MOSC"/>
    <property type="match status" value="1"/>
</dbReference>
<dbReference type="InterPro" id="IPR005303">
    <property type="entry name" value="MOCOS_middle"/>
</dbReference>
<feature type="domain" description="MOSC" evidence="1">
    <location>
        <begin position="131"/>
        <end position="290"/>
    </location>
</feature>
<keyword evidence="3" id="KW-1185">Reference proteome</keyword>
<dbReference type="PANTHER" id="PTHR14237">
    <property type="entry name" value="MOLYBDOPTERIN COFACTOR SULFURASE MOSC"/>
    <property type="match status" value="1"/>
</dbReference>
<dbReference type="PANTHER" id="PTHR14237:SF19">
    <property type="entry name" value="MITOCHONDRIAL AMIDOXIME REDUCING COMPONENT 1"/>
    <property type="match status" value="1"/>
</dbReference>
<organism evidence="2 3">
    <name type="scientific">Variovorax soli</name>
    <dbReference type="NCBI Taxonomy" id="376815"/>
    <lineage>
        <taxon>Bacteria</taxon>
        <taxon>Pseudomonadati</taxon>
        <taxon>Pseudomonadota</taxon>
        <taxon>Betaproteobacteria</taxon>
        <taxon>Burkholderiales</taxon>
        <taxon>Comamonadaceae</taxon>
        <taxon>Variovorax</taxon>
    </lineage>
</organism>
<dbReference type="Proteomes" id="UP001184230">
    <property type="component" value="Unassembled WGS sequence"/>
</dbReference>
<reference evidence="2 3" key="1">
    <citation type="submission" date="2023-07" db="EMBL/GenBank/DDBJ databases">
        <title>Sorghum-associated microbial communities from plants grown in Nebraska, USA.</title>
        <authorList>
            <person name="Schachtman D."/>
        </authorList>
    </citation>
    <scope>NUCLEOTIDE SEQUENCE [LARGE SCALE GENOMIC DNA]</scope>
    <source>
        <strain evidence="2 3">DS1781</strain>
    </source>
</reference>
<protein>
    <submittedName>
        <fullName evidence="2">Uncharacterized protein YcbX</fullName>
    </submittedName>
</protein>
<evidence type="ECO:0000313" key="2">
    <source>
        <dbReference type="EMBL" id="MDR6538786.1"/>
    </source>
</evidence>
<dbReference type="SUPFAM" id="SSF50800">
    <property type="entry name" value="PK beta-barrel domain-like"/>
    <property type="match status" value="1"/>
</dbReference>